<name>A0A0N4T8P3_BRUPA</name>
<dbReference type="WBParaSite" id="BPAG_0000458001-mRNA-1">
    <property type="protein sequence ID" value="BPAG_0000458001-mRNA-1"/>
    <property type="gene ID" value="BPAG_0000458001"/>
</dbReference>
<evidence type="ECO:0000313" key="3">
    <source>
        <dbReference type="WBParaSite" id="BPAG_0000458001-mRNA-1"/>
    </source>
</evidence>
<sequence>MPVNETAVIPTSFIGRISACTSLISARDYKTIVQLLDNNETICQEFKVVFNNITIKLETNLYTDEVFDQIGSISFVNAGEALAVYYFSFSFN</sequence>
<reference evidence="1 2" key="2">
    <citation type="submission" date="2018-11" db="EMBL/GenBank/DDBJ databases">
        <authorList>
            <consortium name="Pathogen Informatics"/>
        </authorList>
    </citation>
    <scope>NUCLEOTIDE SEQUENCE [LARGE SCALE GENOMIC DNA]</scope>
</reference>
<evidence type="ECO:0000313" key="1">
    <source>
        <dbReference type="EMBL" id="VDN85730.1"/>
    </source>
</evidence>
<gene>
    <name evidence="1" type="ORF">BPAG_LOCUS4544</name>
</gene>
<protein>
    <submittedName>
        <fullName evidence="1 3">Uncharacterized protein</fullName>
    </submittedName>
</protein>
<dbReference type="AlphaFoldDB" id="A0A0N4T8P3"/>
<dbReference type="Proteomes" id="UP000278627">
    <property type="component" value="Unassembled WGS sequence"/>
</dbReference>
<reference evidence="3" key="1">
    <citation type="submission" date="2017-02" db="UniProtKB">
        <authorList>
            <consortium name="WormBaseParasite"/>
        </authorList>
    </citation>
    <scope>IDENTIFICATION</scope>
</reference>
<accession>A0A0N4T8P3</accession>
<proteinExistence type="predicted"/>
<organism evidence="3">
    <name type="scientific">Brugia pahangi</name>
    <name type="common">Filarial nematode worm</name>
    <dbReference type="NCBI Taxonomy" id="6280"/>
    <lineage>
        <taxon>Eukaryota</taxon>
        <taxon>Metazoa</taxon>
        <taxon>Ecdysozoa</taxon>
        <taxon>Nematoda</taxon>
        <taxon>Chromadorea</taxon>
        <taxon>Rhabditida</taxon>
        <taxon>Spirurina</taxon>
        <taxon>Spiruromorpha</taxon>
        <taxon>Filarioidea</taxon>
        <taxon>Onchocercidae</taxon>
        <taxon>Brugia</taxon>
    </lineage>
</organism>
<dbReference type="EMBL" id="UZAD01002331">
    <property type="protein sequence ID" value="VDN85730.1"/>
    <property type="molecule type" value="Genomic_DNA"/>
</dbReference>
<dbReference type="STRING" id="6280.A0A0N4T8P3"/>
<keyword evidence="2" id="KW-1185">Reference proteome</keyword>
<evidence type="ECO:0000313" key="2">
    <source>
        <dbReference type="Proteomes" id="UP000278627"/>
    </source>
</evidence>